<keyword evidence="7" id="KW-0645">Protease</keyword>
<dbReference type="InterPro" id="IPR019758">
    <property type="entry name" value="Pept_S26A_signal_pept_1_CS"/>
</dbReference>
<feature type="transmembrane region" description="Helical" evidence="7">
    <location>
        <begin position="129"/>
        <end position="152"/>
    </location>
</feature>
<dbReference type="AlphaFoldDB" id="A0A3N4S0D3"/>
<dbReference type="PANTHER" id="PTHR43390:SF1">
    <property type="entry name" value="CHLOROPLAST PROCESSING PEPTIDASE"/>
    <property type="match status" value="1"/>
</dbReference>
<dbReference type="EC" id="3.4.21.89" evidence="4 7"/>
<keyword evidence="11" id="KW-1185">Reference proteome</keyword>
<keyword evidence="7" id="KW-0812">Transmembrane</keyword>
<dbReference type="GO" id="GO:0005886">
    <property type="term" value="C:plasma membrane"/>
    <property type="evidence" value="ECO:0007669"/>
    <property type="project" value="UniProtKB-SubCell"/>
</dbReference>
<organism evidence="10 11">
    <name type="scientific">Kitasatospora cineracea</name>
    <dbReference type="NCBI Taxonomy" id="88074"/>
    <lineage>
        <taxon>Bacteria</taxon>
        <taxon>Bacillati</taxon>
        <taxon>Actinomycetota</taxon>
        <taxon>Actinomycetes</taxon>
        <taxon>Kitasatosporales</taxon>
        <taxon>Streptomycetaceae</taxon>
        <taxon>Kitasatospora</taxon>
    </lineage>
</organism>
<dbReference type="GO" id="GO:0009003">
    <property type="term" value="F:signal peptidase activity"/>
    <property type="evidence" value="ECO:0007669"/>
    <property type="project" value="UniProtKB-EC"/>
</dbReference>
<comment type="similarity">
    <text evidence="3 7">Belongs to the peptidase S26 family.</text>
</comment>
<dbReference type="PANTHER" id="PTHR43390">
    <property type="entry name" value="SIGNAL PEPTIDASE I"/>
    <property type="match status" value="1"/>
</dbReference>
<evidence type="ECO:0000313" key="10">
    <source>
        <dbReference type="EMBL" id="RPE32440.1"/>
    </source>
</evidence>
<keyword evidence="5 7" id="KW-0378">Hydrolase</keyword>
<feature type="compositionally biased region" description="Gly residues" evidence="8">
    <location>
        <begin position="82"/>
        <end position="98"/>
    </location>
</feature>
<feature type="region of interest" description="Disordered" evidence="8">
    <location>
        <begin position="1"/>
        <end position="119"/>
    </location>
</feature>
<comment type="caution">
    <text evidence="10">The sequence shown here is derived from an EMBL/GenBank/DDBJ whole genome shotgun (WGS) entry which is preliminary data.</text>
</comment>
<evidence type="ECO:0000256" key="2">
    <source>
        <dbReference type="ARBA" id="ARBA00004401"/>
    </source>
</evidence>
<dbReference type="GO" id="GO:0006465">
    <property type="term" value="P:signal peptide processing"/>
    <property type="evidence" value="ECO:0007669"/>
    <property type="project" value="InterPro"/>
</dbReference>
<keyword evidence="7" id="KW-1133">Transmembrane helix</keyword>
<dbReference type="InterPro" id="IPR000223">
    <property type="entry name" value="Pept_S26A_signal_pept_1"/>
</dbReference>
<dbReference type="Proteomes" id="UP000266906">
    <property type="component" value="Unassembled WGS sequence"/>
</dbReference>
<dbReference type="InterPro" id="IPR036286">
    <property type="entry name" value="LexA/Signal_pep-like_sf"/>
</dbReference>
<dbReference type="CDD" id="cd06530">
    <property type="entry name" value="S26_SPase_I"/>
    <property type="match status" value="1"/>
</dbReference>
<dbReference type="PRINTS" id="PR00727">
    <property type="entry name" value="LEADERPTASE"/>
</dbReference>
<evidence type="ECO:0000259" key="9">
    <source>
        <dbReference type="Pfam" id="PF10502"/>
    </source>
</evidence>
<proteinExistence type="inferred from homology"/>
<dbReference type="PROSITE" id="PS00761">
    <property type="entry name" value="SPASE_I_3"/>
    <property type="match status" value="1"/>
</dbReference>
<evidence type="ECO:0000256" key="4">
    <source>
        <dbReference type="ARBA" id="ARBA00013208"/>
    </source>
</evidence>
<feature type="active site" evidence="6">
    <location>
        <position position="157"/>
    </location>
</feature>
<accession>A0A3N4S0D3</accession>
<dbReference type="NCBIfam" id="TIGR02227">
    <property type="entry name" value="sigpep_I_bact"/>
    <property type="match status" value="1"/>
</dbReference>
<evidence type="ECO:0000256" key="1">
    <source>
        <dbReference type="ARBA" id="ARBA00000677"/>
    </source>
</evidence>
<dbReference type="EMBL" id="RKQG01000001">
    <property type="protein sequence ID" value="RPE32440.1"/>
    <property type="molecule type" value="Genomic_DNA"/>
</dbReference>
<dbReference type="InterPro" id="IPR019533">
    <property type="entry name" value="Peptidase_S26"/>
</dbReference>
<name>A0A3N4S0D3_9ACTN</name>
<protein>
    <recommendedName>
        <fullName evidence="4 7">Signal peptidase I</fullName>
        <ecNumber evidence="4 7">3.4.21.89</ecNumber>
    </recommendedName>
</protein>
<dbReference type="Gene3D" id="2.10.109.10">
    <property type="entry name" value="Umud Fragment, subunit A"/>
    <property type="match status" value="1"/>
</dbReference>
<dbReference type="GO" id="GO:0004252">
    <property type="term" value="F:serine-type endopeptidase activity"/>
    <property type="evidence" value="ECO:0007669"/>
    <property type="project" value="InterPro"/>
</dbReference>
<feature type="compositionally biased region" description="Basic residues" evidence="8">
    <location>
        <begin position="104"/>
        <end position="119"/>
    </location>
</feature>
<evidence type="ECO:0000256" key="3">
    <source>
        <dbReference type="ARBA" id="ARBA00009370"/>
    </source>
</evidence>
<feature type="active site" evidence="6">
    <location>
        <position position="232"/>
    </location>
</feature>
<sequence>MGSRGRPRTAADGPSDSADPGRTSRTASGSEHDAGHDAGPGSGPGFEPDFATGADLGSVYLLPATPPADGAEDADGEEHGGGRSGGSGGDGGGGGADDAGGRSARGRAERRRSAKRAARRSRRSFLRELPVIVLVALVIALVMKTFLIQVFVIPSGSMEQTLRIGDRVVVDKLTPWFGAEPERGEVVVFKDPGGWLENDHKRSTDGPVLRNVKSVFSAVGLLPSDDERDLIKRVIGVGGDTVECCDEHGRVSVNGTPLDEPYIAAGNSPSRITFKVTVPQGRLWVMGDHRDLSADSRYHMGNPGSGTIPVENVVGRAFVVAWPLSHFGQLDVPDSLSSLPGRTAGSAAVEPVPAEPPLVMGVLGVLPLLTRHRRTRRRGGPVAD</sequence>
<evidence type="ECO:0000256" key="5">
    <source>
        <dbReference type="ARBA" id="ARBA00022801"/>
    </source>
</evidence>
<comment type="subcellular location">
    <subcellularLocation>
        <location evidence="2">Cell membrane</location>
        <topology evidence="2">Single-pass type II membrane protein</topology>
    </subcellularLocation>
    <subcellularLocation>
        <location evidence="7">Membrane</location>
        <topology evidence="7">Single-pass type II membrane protein</topology>
    </subcellularLocation>
</comment>
<evidence type="ECO:0000256" key="8">
    <source>
        <dbReference type="SAM" id="MobiDB-lite"/>
    </source>
</evidence>
<feature type="domain" description="Peptidase S26" evidence="9">
    <location>
        <begin position="128"/>
        <end position="322"/>
    </location>
</feature>
<evidence type="ECO:0000256" key="7">
    <source>
        <dbReference type="RuleBase" id="RU362042"/>
    </source>
</evidence>
<evidence type="ECO:0000256" key="6">
    <source>
        <dbReference type="PIRSR" id="PIRSR600223-1"/>
    </source>
</evidence>
<dbReference type="SUPFAM" id="SSF51306">
    <property type="entry name" value="LexA/Signal peptidase"/>
    <property type="match status" value="1"/>
</dbReference>
<keyword evidence="7" id="KW-0472">Membrane</keyword>
<gene>
    <name evidence="10" type="ORF">EDD38_0699</name>
</gene>
<comment type="catalytic activity">
    <reaction evidence="1 7">
        <text>Cleavage of hydrophobic, N-terminal signal or leader sequences from secreted and periplasmic proteins.</text>
        <dbReference type="EC" id="3.4.21.89"/>
    </reaction>
</comment>
<dbReference type="Pfam" id="PF10502">
    <property type="entry name" value="Peptidase_S26"/>
    <property type="match status" value="1"/>
</dbReference>
<reference evidence="10 11" key="1">
    <citation type="submission" date="2018-11" db="EMBL/GenBank/DDBJ databases">
        <title>Sequencing the genomes of 1000 actinobacteria strains.</title>
        <authorList>
            <person name="Klenk H.-P."/>
        </authorList>
    </citation>
    <scope>NUCLEOTIDE SEQUENCE [LARGE SCALE GENOMIC DNA]</scope>
    <source>
        <strain evidence="10 11">DSM 44781</strain>
    </source>
</reference>
<evidence type="ECO:0000313" key="11">
    <source>
        <dbReference type="Proteomes" id="UP000266906"/>
    </source>
</evidence>